<reference evidence="1" key="1">
    <citation type="submission" date="2022-08" db="EMBL/GenBank/DDBJ databases">
        <title>Genome Sequence of Lecanicillium fungicola.</title>
        <authorList>
            <person name="Buettner E."/>
        </authorList>
    </citation>
    <scope>NUCLEOTIDE SEQUENCE</scope>
    <source>
        <strain evidence="1">Babe33</strain>
    </source>
</reference>
<organism evidence="1 2">
    <name type="scientific">Zarea fungicola</name>
    <dbReference type="NCBI Taxonomy" id="93591"/>
    <lineage>
        <taxon>Eukaryota</taxon>
        <taxon>Fungi</taxon>
        <taxon>Dikarya</taxon>
        <taxon>Ascomycota</taxon>
        <taxon>Pezizomycotina</taxon>
        <taxon>Sordariomycetes</taxon>
        <taxon>Hypocreomycetidae</taxon>
        <taxon>Hypocreales</taxon>
        <taxon>Cordycipitaceae</taxon>
        <taxon>Zarea</taxon>
    </lineage>
</organism>
<protein>
    <submittedName>
        <fullName evidence="1">Uncharacterized protein</fullName>
    </submittedName>
</protein>
<dbReference type="EMBL" id="JANJQO010003870">
    <property type="protein sequence ID" value="KAJ2955376.1"/>
    <property type="molecule type" value="Genomic_DNA"/>
</dbReference>
<gene>
    <name evidence="1" type="ORF">NQ176_g11402</name>
</gene>
<dbReference type="Proteomes" id="UP001143910">
    <property type="component" value="Unassembled WGS sequence"/>
</dbReference>
<keyword evidence="2" id="KW-1185">Reference proteome</keyword>
<sequence length="219" mass="24617">MRCETGLEDDEEGGSMSKSSSTALNEEAVIILQARQLCMEIEILRDPAGKETTWDEFNPRFGKIVSLGERLVSKLRRQETGRVFSFSSSMMDAFFLTGTYCRHFDVRHRALKLLKKHNAREGMCNSRLAYAIASAWAEIEEAPGEAKLRRAKNGINVIGSSGDEVEEDCECEARVFICNDHRVAVVAGEFHAGDVGTMTYWTHRDITRGQAGEFRSLVW</sequence>
<evidence type="ECO:0000313" key="2">
    <source>
        <dbReference type="Proteomes" id="UP001143910"/>
    </source>
</evidence>
<proteinExistence type="predicted"/>
<accession>A0ACC1MB97</accession>
<name>A0ACC1MB97_9HYPO</name>
<evidence type="ECO:0000313" key="1">
    <source>
        <dbReference type="EMBL" id="KAJ2955376.1"/>
    </source>
</evidence>
<comment type="caution">
    <text evidence="1">The sequence shown here is derived from an EMBL/GenBank/DDBJ whole genome shotgun (WGS) entry which is preliminary data.</text>
</comment>